<dbReference type="Proteomes" id="UP000012043">
    <property type="component" value="Unassembled WGS sequence"/>
</dbReference>
<sequence length="96" mass="10685">MLAVHCGSAVTFSGSIKPAVYQSSDWAERGFCPQCGSHLFYHLLPADEYILPAGLFEQAFQMHSQIFIEQKPDYYEFANQTPTLTGAEVFAQFAAD</sequence>
<dbReference type="Gene3D" id="3.90.1590.10">
    <property type="entry name" value="glutathione-dependent formaldehyde- activating enzyme (gfa)"/>
    <property type="match status" value="1"/>
</dbReference>
<comment type="caution">
    <text evidence="1">The sequence shown here is derived from an EMBL/GenBank/DDBJ whole genome shotgun (WGS) entry which is preliminary data.</text>
</comment>
<protein>
    <submittedName>
        <fullName evidence="1">Glutathione-dependent formaldehyde-activating, GFA</fullName>
    </submittedName>
</protein>
<organism evidence="1 2">
    <name type="scientific">Alishewanella aestuarii B11</name>
    <dbReference type="NCBI Taxonomy" id="1197174"/>
    <lineage>
        <taxon>Bacteria</taxon>
        <taxon>Pseudomonadati</taxon>
        <taxon>Pseudomonadota</taxon>
        <taxon>Gammaproteobacteria</taxon>
        <taxon>Alteromonadales</taxon>
        <taxon>Alteromonadaceae</taxon>
        <taxon>Alishewanella</taxon>
    </lineage>
</organism>
<dbReference type="EMBL" id="ALAB01000042">
    <property type="protein sequence ID" value="EJI83859.1"/>
    <property type="molecule type" value="Genomic_DNA"/>
</dbReference>
<name>J2IB49_9ALTE</name>
<evidence type="ECO:0000313" key="2">
    <source>
        <dbReference type="Proteomes" id="UP000012043"/>
    </source>
</evidence>
<proteinExistence type="predicted"/>
<dbReference type="SUPFAM" id="SSF51316">
    <property type="entry name" value="Mss4-like"/>
    <property type="match status" value="1"/>
</dbReference>
<dbReference type="PATRIC" id="fig|1197174.4.peg.3186"/>
<dbReference type="InterPro" id="IPR011057">
    <property type="entry name" value="Mss4-like_sf"/>
</dbReference>
<accession>J2IB49</accession>
<reference evidence="1 2" key="1">
    <citation type="journal article" date="2012" name="J. Bacteriol.">
        <title>Genome Sequence of Pectin-Degrading Alishewanella aestuarii Strain B11T, Isolated from Tidal Flat Sediment.</title>
        <authorList>
            <person name="Jung J."/>
            <person name="Choi S."/>
            <person name="Chun J."/>
            <person name="Park W."/>
        </authorList>
    </citation>
    <scope>NUCLEOTIDE SEQUENCE [LARGE SCALE GENOMIC DNA]</scope>
    <source>
        <strain evidence="1 2">B11</strain>
    </source>
</reference>
<evidence type="ECO:0000313" key="1">
    <source>
        <dbReference type="EMBL" id="EJI83859.1"/>
    </source>
</evidence>
<gene>
    <name evidence="1" type="ORF">AEST_32560</name>
</gene>
<dbReference type="AlphaFoldDB" id="J2IB49"/>
<keyword evidence="2" id="KW-1185">Reference proteome</keyword>